<proteinExistence type="predicted"/>
<evidence type="ECO:0000313" key="1">
    <source>
        <dbReference type="EMBL" id="CAB4646400.1"/>
    </source>
</evidence>
<reference evidence="1" key="1">
    <citation type="submission" date="2020-05" db="EMBL/GenBank/DDBJ databases">
        <authorList>
            <person name="Chiriac C."/>
            <person name="Salcher M."/>
            <person name="Ghai R."/>
            <person name="Kavagutti S V."/>
        </authorList>
    </citation>
    <scope>NUCLEOTIDE SEQUENCE</scope>
</reference>
<name>A0A6J6K9L1_9ZZZZ</name>
<dbReference type="PANTHER" id="PTHR33969">
    <property type="entry name" value="SEGREGATION AND CONDENSATION PROTEIN A"/>
    <property type="match status" value="1"/>
</dbReference>
<sequence length="283" mass="31409">MARSPKGNVLDELKAEGEQSFRVRLDNFDGPFDLLLSLIGKRELDITEVALSVVTDDFLTYIKDLEGVAELDAASEFLVVAATLLDMKIVGLLPQGEFVDAEDVALLEARDLLFARLLQYRAFKEVSVWVAERLERESHRHARSVALDEKFVAAAPELEWTLGLQDFQMLALLALAPKEIPLVNLDHLHAPLVSIREQAAHVIAMLKGHGPVSFRSLIAGVAERGVVVARFLAVLELYRESAITFQQVEPLGELTLQWSAQDFSEEHLATLGDEWGGEERSNA</sequence>
<accession>A0A6J6K9L1</accession>
<organism evidence="1">
    <name type="scientific">freshwater metagenome</name>
    <dbReference type="NCBI Taxonomy" id="449393"/>
    <lineage>
        <taxon>unclassified sequences</taxon>
        <taxon>metagenomes</taxon>
        <taxon>ecological metagenomes</taxon>
    </lineage>
</organism>
<protein>
    <submittedName>
        <fullName evidence="1">Unannotated protein</fullName>
    </submittedName>
</protein>
<gene>
    <name evidence="1" type="ORF">UFOPK2158_00952</name>
</gene>
<dbReference type="AlphaFoldDB" id="A0A6J6K9L1"/>
<dbReference type="InterPro" id="IPR003768">
    <property type="entry name" value="ScpA"/>
</dbReference>
<dbReference type="Pfam" id="PF02616">
    <property type="entry name" value="SMC_ScpA"/>
    <property type="match status" value="1"/>
</dbReference>
<dbReference type="PANTHER" id="PTHR33969:SF2">
    <property type="entry name" value="SEGREGATION AND CONDENSATION PROTEIN A"/>
    <property type="match status" value="1"/>
</dbReference>
<dbReference type="Gene3D" id="6.10.250.2410">
    <property type="match status" value="1"/>
</dbReference>
<dbReference type="EMBL" id="CAEZVY010000097">
    <property type="protein sequence ID" value="CAB4646400.1"/>
    <property type="molecule type" value="Genomic_DNA"/>
</dbReference>